<protein>
    <submittedName>
        <fullName evidence="2">Uncharacterized protein</fullName>
    </submittedName>
</protein>
<sequence length="128" mass="13582">MKFTLALFTAVFASAISAAPAVSHETLPSITISVINDLTGASAQATVPGDGIARMLPDLFRGTAIDQNGAIVATSAQLIKFSPDTRCFFQNVNWIINLNGKDLTFADLDGNKDVAIPTYMNGFNLQCV</sequence>
<evidence type="ECO:0000256" key="1">
    <source>
        <dbReference type="SAM" id="SignalP"/>
    </source>
</evidence>
<name>A0A9P4N0B7_9PLEO</name>
<accession>A0A9P4N0B7</accession>
<dbReference type="AlphaFoldDB" id="A0A9P4N0B7"/>
<dbReference type="OrthoDB" id="3497702at2759"/>
<comment type="caution">
    <text evidence="2">The sequence shown here is derived from an EMBL/GenBank/DDBJ whole genome shotgun (WGS) entry which is preliminary data.</text>
</comment>
<feature type="chain" id="PRO_5040361041" evidence="1">
    <location>
        <begin position="19"/>
        <end position="128"/>
    </location>
</feature>
<dbReference type="EMBL" id="ML986684">
    <property type="protein sequence ID" value="KAF2260323.1"/>
    <property type="molecule type" value="Genomic_DNA"/>
</dbReference>
<gene>
    <name evidence="2" type="ORF">CC78DRAFT_536494</name>
</gene>
<evidence type="ECO:0000313" key="2">
    <source>
        <dbReference type="EMBL" id="KAF2260323.1"/>
    </source>
</evidence>
<organism evidence="2 3">
    <name type="scientific">Lojkania enalia</name>
    <dbReference type="NCBI Taxonomy" id="147567"/>
    <lineage>
        <taxon>Eukaryota</taxon>
        <taxon>Fungi</taxon>
        <taxon>Dikarya</taxon>
        <taxon>Ascomycota</taxon>
        <taxon>Pezizomycotina</taxon>
        <taxon>Dothideomycetes</taxon>
        <taxon>Pleosporomycetidae</taxon>
        <taxon>Pleosporales</taxon>
        <taxon>Pleosporales incertae sedis</taxon>
        <taxon>Lojkania</taxon>
    </lineage>
</organism>
<feature type="signal peptide" evidence="1">
    <location>
        <begin position="1"/>
        <end position="18"/>
    </location>
</feature>
<dbReference type="Proteomes" id="UP000800093">
    <property type="component" value="Unassembled WGS sequence"/>
</dbReference>
<proteinExistence type="predicted"/>
<reference evidence="3" key="1">
    <citation type="journal article" date="2020" name="Stud. Mycol.">
        <title>101 Dothideomycetes genomes: A test case for predicting lifestyles and emergence of pathogens.</title>
        <authorList>
            <person name="Haridas S."/>
            <person name="Albert R."/>
            <person name="Binder M."/>
            <person name="Bloem J."/>
            <person name="LaButti K."/>
            <person name="Salamov A."/>
            <person name="Andreopoulos B."/>
            <person name="Baker S."/>
            <person name="Barry K."/>
            <person name="Bills G."/>
            <person name="Bluhm B."/>
            <person name="Cannon C."/>
            <person name="Castanera R."/>
            <person name="Culley D."/>
            <person name="Daum C."/>
            <person name="Ezra D."/>
            <person name="Gonzalez J."/>
            <person name="Henrissat B."/>
            <person name="Kuo A."/>
            <person name="Liang C."/>
            <person name="Lipzen A."/>
            <person name="Lutzoni F."/>
            <person name="Magnuson J."/>
            <person name="Mondo S."/>
            <person name="Nolan M."/>
            <person name="Ohm R."/>
            <person name="Pangilinan J."/>
            <person name="Park H.-J."/>
            <person name="Ramirez L."/>
            <person name="Alfaro M."/>
            <person name="Sun H."/>
            <person name="Tritt A."/>
            <person name="Yoshinaga Y."/>
            <person name="Zwiers L.-H."/>
            <person name="Turgeon B."/>
            <person name="Goodwin S."/>
            <person name="Spatafora J."/>
            <person name="Crous P."/>
            <person name="Grigoriev I."/>
        </authorList>
    </citation>
    <scope>NUCLEOTIDE SEQUENCE [LARGE SCALE GENOMIC DNA]</scope>
    <source>
        <strain evidence="3">CBS 304.66</strain>
    </source>
</reference>
<keyword evidence="1" id="KW-0732">Signal</keyword>
<keyword evidence="3" id="KW-1185">Reference proteome</keyword>
<evidence type="ECO:0000313" key="3">
    <source>
        <dbReference type="Proteomes" id="UP000800093"/>
    </source>
</evidence>